<dbReference type="Pfam" id="PF00440">
    <property type="entry name" value="TetR_N"/>
    <property type="match status" value="1"/>
</dbReference>
<dbReference type="PRINTS" id="PR00455">
    <property type="entry name" value="HTHTETR"/>
</dbReference>
<dbReference type="Gene3D" id="1.10.357.10">
    <property type="entry name" value="Tetracycline Repressor, domain 2"/>
    <property type="match status" value="1"/>
</dbReference>
<evidence type="ECO:0000256" key="5">
    <source>
        <dbReference type="PROSITE-ProRule" id="PRU00335"/>
    </source>
</evidence>
<keyword evidence="2" id="KW-0805">Transcription regulation</keyword>
<keyword evidence="8" id="KW-1185">Reference proteome</keyword>
<dbReference type="EMBL" id="FNOK01000005">
    <property type="protein sequence ID" value="SDW75408.1"/>
    <property type="molecule type" value="Genomic_DNA"/>
</dbReference>
<dbReference type="PANTHER" id="PTHR30055:SF175">
    <property type="entry name" value="HTH-TYPE TRANSCRIPTIONAL REPRESSOR KSTR2"/>
    <property type="match status" value="1"/>
</dbReference>
<dbReference type="InterPro" id="IPR001647">
    <property type="entry name" value="HTH_TetR"/>
</dbReference>
<evidence type="ECO:0000256" key="4">
    <source>
        <dbReference type="ARBA" id="ARBA00023163"/>
    </source>
</evidence>
<name>A0A1H2W4C0_9PSEU</name>
<dbReference type="Proteomes" id="UP000199529">
    <property type="component" value="Unassembled WGS sequence"/>
</dbReference>
<dbReference type="InterPro" id="IPR009057">
    <property type="entry name" value="Homeodomain-like_sf"/>
</dbReference>
<evidence type="ECO:0000256" key="1">
    <source>
        <dbReference type="ARBA" id="ARBA00022491"/>
    </source>
</evidence>
<accession>A0A1H2W4C0</accession>
<keyword evidence="4" id="KW-0804">Transcription</keyword>
<evidence type="ECO:0000313" key="8">
    <source>
        <dbReference type="Proteomes" id="UP000199529"/>
    </source>
</evidence>
<evidence type="ECO:0000256" key="3">
    <source>
        <dbReference type="ARBA" id="ARBA00023125"/>
    </source>
</evidence>
<dbReference type="PROSITE" id="PS01081">
    <property type="entry name" value="HTH_TETR_1"/>
    <property type="match status" value="1"/>
</dbReference>
<dbReference type="GO" id="GO:0000976">
    <property type="term" value="F:transcription cis-regulatory region binding"/>
    <property type="evidence" value="ECO:0007669"/>
    <property type="project" value="TreeGrafter"/>
</dbReference>
<organism evidence="7 8">
    <name type="scientific">Saccharopolyspora shandongensis</name>
    <dbReference type="NCBI Taxonomy" id="418495"/>
    <lineage>
        <taxon>Bacteria</taxon>
        <taxon>Bacillati</taxon>
        <taxon>Actinomycetota</taxon>
        <taxon>Actinomycetes</taxon>
        <taxon>Pseudonocardiales</taxon>
        <taxon>Pseudonocardiaceae</taxon>
        <taxon>Saccharopolyspora</taxon>
    </lineage>
</organism>
<keyword evidence="1" id="KW-0678">Repressor</keyword>
<reference evidence="8" key="1">
    <citation type="submission" date="2016-10" db="EMBL/GenBank/DDBJ databases">
        <authorList>
            <person name="Varghese N."/>
            <person name="Submissions S."/>
        </authorList>
    </citation>
    <scope>NUCLEOTIDE SEQUENCE [LARGE SCALE GENOMIC DNA]</scope>
    <source>
        <strain evidence="8">CGMCC 4.3530</strain>
    </source>
</reference>
<dbReference type="AlphaFoldDB" id="A0A1H2W4C0"/>
<dbReference type="GO" id="GO:0003700">
    <property type="term" value="F:DNA-binding transcription factor activity"/>
    <property type="evidence" value="ECO:0007669"/>
    <property type="project" value="TreeGrafter"/>
</dbReference>
<gene>
    <name evidence="7" type="ORF">SAMN05216215_100548</name>
</gene>
<sequence>MPRTRVDTRAEIRVVAAELFARQGFEKTSLREVAERLGITKAALYYHFPSKADLVRGIVQPFVDEVEDLLADREAAADVDARQFLADYFDVVLRYRQVFEMVLRDVSALAQLDLMRQMLAWRERTYALLVGPGASPARIARATVAIGGLQDCATTDGPVDEFRDAALEAAVAALGS</sequence>
<evidence type="ECO:0000259" key="6">
    <source>
        <dbReference type="PROSITE" id="PS50977"/>
    </source>
</evidence>
<evidence type="ECO:0000313" key="7">
    <source>
        <dbReference type="EMBL" id="SDW75408.1"/>
    </source>
</evidence>
<evidence type="ECO:0000256" key="2">
    <source>
        <dbReference type="ARBA" id="ARBA00023015"/>
    </source>
</evidence>
<dbReference type="PROSITE" id="PS50977">
    <property type="entry name" value="HTH_TETR_2"/>
    <property type="match status" value="1"/>
</dbReference>
<dbReference type="STRING" id="418495.SAMN05216215_100548"/>
<dbReference type="SUPFAM" id="SSF46689">
    <property type="entry name" value="Homeodomain-like"/>
    <property type="match status" value="1"/>
</dbReference>
<keyword evidence="3 5" id="KW-0238">DNA-binding</keyword>
<dbReference type="InterPro" id="IPR023772">
    <property type="entry name" value="DNA-bd_HTH_TetR-type_CS"/>
</dbReference>
<proteinExistence type="predicted"/>
<dbReference type="RefSeq" id="WP_093262558.1">
    <property type="nucleotide sequence ID" value="NZ_FNOK01000005.1"/>
</dbReference>
<protein>
    <submittedName>
        <fullName evidence="7">Transcriptional regulator, TetR family</fullName>
    </submittedName>
</protein>
<dbReference type="OrthoDB" id="3186364at2"/>
<dbReference type="InterPro" id="IPR050109">
    <property type="entry name" value="HTH-type_TetR-like_transc_reg"/>
</dbReference>
<feature type="domain" description="HTH tetR-type" evidence="6">
    <location>
        <begin position="6"/>
        <end position="66"/>
    </location>
</feature>
<feature type="DNA-binding region" description="H-T-H motif" evidence="5">
    <location>
        <begin position="29"/>
        <end position="48"/>
    </location>
</feature>
<dbReference type="PANTHER" id="PTHR30055">
    <property type="entry name" value="HTH-TYPE TRANSCRIPTIONAL REGULATOR RUTR"/>
    <property type="match status" value="1"/>
</dbReference>